<dbReference type="Proteomes" id="UP000821866">
    <property type="component" value="Chromosome 11"/>
</dbReference>
<dbReference type="EMBL" id="JABSTU010000003">
    <property type="protein sequence ID" value="KAH8035584.1"/>
    <property type="molecule type" value="Genomic_DNA"/>
</dbReference>
<dbReference type="AlphaFoldDB" id="A0A9J6ENI4"/>
<protein>
    <submittedName>
        <fullName evidence="1">Uncharacterized protein</fullName>
    </submittedName>
</protein>
<evidence type="ECO:0000313" key="2">
    <source>
        <dbReference type="Proteomes" id="UP000821866"/>
    </source>
</evidence>
<name>A0A9J6ENI4_RHIMP</name>
<gene>
    <name evidence="1" type="ORF">HPB51_007767</name>
</gene>
<reference evidence="1" key="2">
    <citation type="submission" date="2021-09" db="EMBL/GenBank/DDBJ databases">
        <authorList>
            <person name="Jia N."/>
            <person name="Wang J."/>
            <person name="Shi W."/>
            <person name="Du L."/>
            <person name="Sun Y."/>
            <person name="Zhan W."/>
            <person name="Jiang J."/>
            <person name="Wang Q."/>
            <person name="Zhang B."/>
            <person name="Ji P."/>
            <person name="Sakyi L.B."/>
            <person name="Cui X."/>
            <person name="Yuan T."/>
            <person name="Jiang B."/>
            <person name="Yang W."/>
            <person name="Lam T.T.-Y."/>
            <person name="Chang Q."/>
            <person name="Ding S."/>
            <person name="Wang X."/>
            <person name="Zhu J."/>
            <person name="Ruan X."/>
            <person name="Zhao L."/>
            <person name="Wei J."/>
            <person name="Que T."/>
            <person name="Du C."/>
            <person name="Cheng J."/>
            <person name="Dai P."/>
            <person name="Han X."/>
            <person name="Huang E."/>
            <person name="Gao Y."/>
            <person name="Liu J."/>
            <person name="Shao H."/>
            <person name="Ye R."/>
            <person name="Li L."/>
            <person name="Wei W."/>
            <person name="Wang X."/>
            <person name="Wang C."/>
            <person name="Huo Q."/>
            <person name="Li W."/>
            <person name="Guo W."/>
            <person name="Chen H."/>
            <person name="Chen S."/>
            <person name="Zhou L."/>
            <person name="Zhou L."/>
            <person name="Ni X."/>
            <person name="Tian J."/>
            <person name="Zhou Y."/>
            <person name="Sheng Y."/>
            <person name="Liu T."/>
            <person name="Pan Y."/>
            <person name="Xia L."/>
            <person name="Li J."/>
            <person name="Zhao F."/>
            <person name="Cao W."/>
        </authorList>
    </citation>
    <scope>NUCLEOTIDE SEQUENCE</scope>
    <source>
        <strain evidence="1">Rmic-2018</strain>
        <tissue evidence="1">Larvae</tissue>
    </source>
</reference>
<proteinExistence type="predicted"/>
<organism evidence="1 2">
    <name type="scientific">Rhipicephalus microplus</name>
    <name type="common">Cattle tick</name>
    <name type="synonym">Boophilus microplus</name>
    <dbReference type="NCBI Taxonomy" id="6941"/>
    <lineage>
        <taxon>Eukaryota</taxon>
        <taxon>Metazoa</taxon>
        <taxon>Ecdysozoa</taxon>
        <taxon>Arthropoda</taxon>
        <taxon>Chelicerata</taxon>
        <taxon>Arachnida</taxon>
        <taxon>Acari</taxon>
        <taxon>Parasitiformes</taxon>
        <taxon>Ixodida</taxon>
        <taxon>Ixodoidea</taxon>
        <taxon>Ixodidae</taxon>
        <taxon>Rhipicephalinae</taxon>
        <taxon>Rhipicephalus</taxon>
        <taxon>Boophilus</taxon>
    </lineage>
</organism>
<reference evidence="1" key="1">
    <citation type="journal article" date="2020" name="Cell">
        <title>Large-Scale Comparative Analyses of Tick Genomes Elucidate Their Genetic Diversity and Vector Capacities.</title>
        <authorList>
            <consortium name="Tick Genome and Microbiome Consortium (TIGMIC)"/>
            <person name="Jia N."/>
            <person name="Wang J."/>
            <person name="Shi W."/>
            <person name="Du L."/>
            <person name="Sun Y."/>
            <person name="Zhan W."/>
            <person name="Jiang J.F."/>
            <person name="Wang Q."/>
            <person name="Zhang B."/>
            <person name="Ji P."/>
            <person name="Bell-Sakyi L."/>
            <person name="Cui X.M."/>
            <person name="Yuan T.T."/>
            <person name="Jiang B.G."/>
            <person name="Yang W.F."/>
            <person name="Lam T.T."/>
            <person name="Chang Q.C."/>
            <person name="Ding S.J."/>
            <person name="Wang X.J."/>
            <person name="Zhu J.G."/>
            <person name="Ruan X.D."/>
            <person name="Zhao L."/>
            <person name="Wei J.T."/>
            <person name="Ye R.Z."/>
            <person name="Que T.C."/>
            <person name="Du C.H."/>
            <person name="Zhou Y.H."/>
            <person name="Cheng J.X."/>
            <person name="Dai P.F."/>
            <person name="Guo W.B."/>
            <person name="Han X.H."/>
            <person name="Huang E.J."/>
            <person name="Li L.F."/>
            <person name="Wei W."/>
            <person name="Gao Y.C."/>
            <person name="Liu J.Z."/>
            <person name="Shao H.Z."/>
            <person name="Wang X."/>
            <person name="Wang C.C."/>
            <person name="Yang T.C."/>
            <person name="Huo Q.B."/>
            <person name="Li W."/>
            <person name="Chen H.Y."/>
            <person name="Chen S.E."/>
            <person name="Zhou L.G."/>
            <person name="Ni X.B."/>
            <person name="Tian J.H."/>
            <person name="Sheng Y."/>
            <person name="Liu T."/>
            <person name="Pan Y.S."/>
            <person name="Xia L.Y."/>
            <person name="Li J."/>
            <person name="Zhao F."/>
            <person name="Cao W.C."/>
        </authorList>
    </citation>
    <scope>NUCLEOTIDE SEQUENCE</scope>
    <source>
        <strain evidence="1">Rmic-2018</strain>
    </source>
</reference>
<comment type="caution">
    <text evidence="1">The sequence shown here is derived from an EMBL/GenBank/DDBJ whole genome shotgun (WGS) entry which is preliminary data.</text>
</comment>
<sequence>MYHVMRAVLGHEAGASGDQALAVLISPATPPVTTTMAAAKANFAALAKLVADVLASDGDKVLALLLGECPAVCAVFLGLAWNDDVSSCGWPNEGLFSSPVDDRCWIEETMPPFIIASTWNHRLVTSVPVITSEPLNLRAGSFHGSGLVSSREGSMLSNPLCLAIQNHHMIMRDAVVEDSGNFDHLRFFNVHPNLSTRAYDISAFIGNAATAAGI</sequence>
<keyword evidence="2" id="KW-1185">Reference proteome</keyword>
<evidence type="ECO:0000313" key="1">
    <source>
        <dbReference type="EMBL" id="KAH8035584.1"/>
    </source>
</evidence>
<accession>A0A9J6ENI4</accession>